<dbReference type="AlphaFoldDB" id="A0A6H2C6Q4"/>
<evidence type="ECO:0000313" key="2">
    <source>
        <dbReference type="EMBL" id="QJB46980.1"/>
    </source>
</evidence>
<gene>
    <name evidence="2" type="ORF">HGD76_08310</name>
</gene>
<protein>
    <submittedName>
        <fullName evidence="2">S-layer homology domain-containing protein</fullName>
    </submittedName>
</protein>
<dbReference type="Proteomes" id="UP000502433">
    <property type="component" value="Chromosome"/>
</dbReference>
<sequence length="223" mass="25287">MKKLLGALTLITLLENSPIIAQEQSPDPIPVTSSEYIQKVVDSKLMDNFPDGKFYQDKLISRAELASILVKAFYLDKRAIIPEKKSLFIPDVPPSHWAYKDVQIVLKTDIMKGYRGNLFFPNQRVTRAEGLAIFAQAYGVFQFSEQTVNKILSLHPDAINIPDWARKAIATVIAEEFVNMDTQSNIYPQHPMTRGDLAYVLSKYLQRQQQESETPVIPSISPF</sequence>
<name>A0A6H2C6Q4_DOLFA</name>
<dbReference type="PANTHER" id="PTHR43308">
    <property type="entry name" value="OUTER MEMBRANE PROTEIN ALPHA-RELATED"/>
    <property type="match status" value="1"/>
</dbReference>
<feature type="domain" description="SLH" evidence="1">
    <location>
        <begin position="20"/>
        <end position="83"/>
    </location>
</feature>
<proteinExistence type="predicted"/>
<feature type="domain" description="SLH" evidence="1">
    <location>
        <begin position="152"/>
        <end position="215"/>
    </location>
</feature>
<evidence type="ECO:0000313" key="3">
    <source>
        <dbReference type="Proteomes" id="UP000502433"/>
    </source>
</evidence>
<feature type="domain" description="SLH" evidence="1">
    <location>
        <begin position="85"/>
        <end position="148"/>
    </location>
</feature>
<reference evidence="2 3" key="2">
    <citation type="submission" date="2020-04" db="EMBL/GenBank/DDBJ databases">
        <authorList>
            <person name="Fomenkov A."/>
            <person name="Anton B.P."/>
            <person name="Roberts R.J."/>
        </authorList>
    </citation>
    <scope>NUCLEOTIDE SEQUENCE [LARGE SCALE GENOMIC DNA]</scope>
    <source>
        <strain evidence="2 3">CCAP 1403/13f</strain>
    </source>
</reference>
<accession>A0A6H2C6Q4</accession>
<reference evidence="2 3" key="1">
    <citation type="submission" date="2020-04" db="EMBL/GenBank/DDBJ databases">
        <title>Genome-Wide Identification of 5-Methylcytosine Sites in Bacterial Genomes By High-Throughput Sequencing of MspJI Restriction Fragments.</title>
        <authorList>
            <person name="Wu V."/>
        </authorList>
    </citation>
    <scope>NUCLEOTIDE SEQUENCE [LARGE SCALE GENOMIC DNA]</scope>
    <source>
        <strain evidence="2 3">CCAP 1403/13f</strain>
    </source>
</reference>
<evidence type="ECO:0000259" key="1">
    <source>
        <dbReference type="PROSITE" id="PS51272"/>
    </source>
</evidence>
<organism evidence="2 3">
    <name type="scientific">Dolichospermum flos-aquae CCAP 1403/13F</name>
    <dbReference type="NCBI Taxonomy" id="315271"/>
    <lineage>
        <taxon>Bacteria</taxon>
        <taxon>Bacillati</taxon>
        <taxon>Cyanobacteriota</taxon>
        <taxon>Cyanophyceae</taxon>
        <taxon>Nostocales</taxon>
        <taxon>Aphanizomenonaceae</taxon>
        <taxon>Dolichospermum</taxon>
    </lineage>
</organism>
<dbReference type="PROSITE" id="PS51272">
    <property type="entry name" value="SLH"/>
    <property type="match status" value="3"/>
</dbReference>
<dbReference type="InterPro" id="IPR001119">
    <property type="entry name" value="SLH_dom"/>
</dbReference>
<dbReference type="KEGG" id="dfs:HGD76_08310"/>
<dbReference type="EMBL" id="CP051206">
    <property type="protein sequence ID" value="QJB46980.1"/>
    <property type="molecule type" value="Genomic_DNA"/>
</dbReference>
<dbReference type="RefSeq" id="WP_168697396.1">
    <property type="nucleotide sequence ID" value="NZ_CP051206.1"/>
</dbReference>
<dbReference type="Pfam" id="PF00395">
    <property type="entry name" value="SLH"/>
    <property type="match status" value="3"/>
</dbReference>
<dbReference type="InterPro" id="IPR051465">
    <property type="entry name" value="Cell_Envelope_Struct_Comp"/>
</dbReference>